<dbReference type="OrthoDB" id="9805788at2"/>
<evidence type="ECO:0000256" key="3">
    <source>
        <dbReference type="ARBA" id="ARBA00022475"/>
    </source>
</evidence>
<evidence type="ECO:0000256" key="5">
    <source>
        <dbReference type="ARBA" id="ARBA00022989"/>
    </source>
</evidence>
<keyword evidence="5 8" id="KW-1133">Transmembrane helix</keyword>
<comment type="subcellular location">
    <subcellularLocation>
        <location evidence="1">Cell membrane</location>
        <topology evidence="1">Multi-pass membrane protein</topology>
    </subcellularLocation>
</comment>
<accession>A0A4R1QS23</accession>
<evidence type="ECO:0000256" key="7">
    <source>
        <dbReference type="PIRNR" id="PIRNR016636"/>
    </source>
</evidence>
<keyword evidence="7 9" id="KW-0808">Transferase</keyword>
<evidence type="ECO:0000256" key="2">
    <source>
        <dbReference type="ARBA" id="ARBA00010323"/>
    </source>
</evidence>
<dbReference type="EMBL" id="SLUM01000015">
    <property type="protein sequence ID" value="TCL55803.1"/>
    <property type="molecule type" value="Genomic_DNA"/>
</dbReference>
<dbReference type="GO" id="GO:0016746">
    <property type="term" value="F:acyltransferase activity"/>
    <property type="evidence" value="ECO:0007669"/>
    <property type="project" value="UniProtKB-KW"/>
</dbReference>
<comment type="similarity">
    <text evidence="2 7">Belongs to the membrane-bound acyltransferase family.</text>
</comment>
<keyword evidence="6 7" id="KW-0472">Membrane</keyword>
<gene>
    <name evidence="9" type="ORF">EDD77_11564</name>
</gene>
<dbReference type="Proteomes" id="UP000295184">
    <property type="component" value="Unassembled WGS sequence"/>
</dbReference>
<dbReference type="InterPro" id="IPR028362">
    <property type="entry name" value="AlgI"/>
</dbReference>
<evidence type="ECO:0000256" key="4">
    <source>
        <dbReference type="ARBA" id="ARBA00022692"/>
    </source>
</evidence>
<dbReference type="GO" id="GO:0042121">
    <property type="term" value="P:alginic acid biosynthetic process"/>
    <property type="evidence" value="ECO:0007669"/>
    <property type="project" value="InterPro"/>
</dbReference>
<dbReference type="InterPro" id="IPR004299">
    <property type="entry name" value="MBOAT_fam"/>
</dbReference>
<evidence type="ECO:0000256" key="6">
    <source>
        <dbReference type="ARBA" id="ARBA00023136"/>
    </source>
</evidence>
<organism evidence="9 10">
    <name type="scientific">Allofournierella massiliensis</name>
    <dbReference type="NCBI Taxonomy" id="1650663"/>
    <lineage>
        <taxon>Bacteria</taxon>
        <taxon>Bacillati</taxon>
        <taxon>Bacillota</taxon>
        <taxon>Clostridia</taxon>
        <taxon>Eubacteriales</taxon>
        <taxon>Oscillospiraceae</taxon>
        <taxon>Allofournierella</taxon>
    </lineage>
</organism>
<dbReference type="STRING" id="1650663.GCA_001486665_02339"/>
<feature type="transmembrane region" description="Helical" evidence="8">
    <location>
        <begin position="45"/>
        <end position="65"/>
    </location>
</feature>
<evidence type="ECO:0000256" key="1">
    <source>
        <dbReference type="ARBA" id="ARBA00004651"/>
    </source>
</evidence>
<keyword evidence="3 7" id="KW-1003">Cell membrane</keyword>
<sequence length="491" mass="55399">MDFNTLVFLGFFAGVAVLTYCVPRAAKPYLWLLASYAFYLYKPENARLVFILISVTVVTWVCALAMDSVPQQATRRLFLVVSLAVCCGFLFFFKYFNFFGELLGGIMGLFGGKAPHLDLIAPLGLSYFTFQSLGYVIDVYLHQTKAERNPLKYALFVSFFPCIFTGPIERKDHLMAQFEHPRRFDYDRIAGGLFRVLWGYVKKMVIADNIGVFVRAVYSAPDQHTGPYLLAASLLFSYQIYMDFSGCCDIAIGAARMLGFDLLENFNRPFAAKTYTELWNRWHMSLTNWFKDYIFTPLSFYNRGAEGFLGKLQGWFNIFIIFPISGLWHGASLGYVIWGILNGLFMVVGKATAKKRRKWAKKNPLYKVPHLQGIWQRCCVYLLFTACIVFFAADLYGGQAGAVFTGLFAGWGQAGPAQLAAGFAKLGLGGGTLLMLVGSSLVVELIEARGPVAQWIRTQRAFVRWPLYYGLCLLLLFFGAFGQSAYIYQQF</sequence>
<feature type="transmembrane region" description="Helical" evidence="8">
    <location>
        <begin position="119"/>
        <end position="141"/>
    </location>
</feature>
<dbReference type="GeneID" id="97380692"/>
<dbReference type="Pfam" id="PF03062">
    <property type="entry name" value="MBOAT"/>
    <property type="match status" value="1"/>
</dbReference>
<dbReference type="AlphaFoldDB" id="A0A4R1QS23"/>
<evidence type="ECO:0000313" key="9">
    <source>
        <dbReference type="EMBL" id="TCL55803.1"/>
    </source>
</evidence>
<feature type="transmembrane region" description="Helical" evidence="8">
    <location>
        <begin position="426"/>
        <end position="446"/>
    </location>
</feature>
<name>A0A4R1QS23_9FIRM</name>
<feature type="transmembrane region" description="Helical" evidence="8">
    <location>
        <begin position="374"/>
        <end position="393"/>
    </location>
</feature>
<feature type="transmembrane region" description="Helical" evidence="8">
    <location>
        <begin position="467"/>
        <end position="488"/>
    </location>
</feature>
<feature type="transmembrane region" description="Helical" evidence="8">
    <location>
        <begin position="335"/>
        <end position="353"/>
    </location>
</feature>
<comment type="caution">
    <text evidence="9">The sequence shown here is derived from an EMBL/GenBank/DDBJ whole genome shotgun (WGS) entry which is preliminary data.</text>
</comment>
<dbReference type="RefSeq" id="WP_058965368.1">
    <property type="nucleotide sequence ID" value="NZ_CABKVM010000018.1"/>
</dbReference>
<dbReference type="InterPro" id="IPR051085">
    <property type="entry name" value="MB_O-acyltransferase"/>
</dbReference>
<dbReference type="PANTHER" id="PTHR13285">
    <property type="entry name" value="ACYLTRANSFERASE"/>
    <property type="match status" value="1"/>
</dbReference>
<dbReference type="InterPro" id="IPR024194">
    <property type="entry name" value="Ac/AlaTfrase_AlgI/DltB"/>
</dbReference>
<evidence type="ECO:0000313" key="10">
    <source>
        <dbReference type="Proteomes" id="UP000295184"/>
    </source>
</evidence>
<reference evidence="9 10" key="1">
    <citation type="submission" date="2019-03" db="EMBL/GenBank/DDBJ databases">
        <title>Genomic Encyclopedia of Type Strains, Phase IV (KMG-IV): sequencing the most valuable type-strain genomes for metagenomic binning, comparative biology and taxonomic classification.</title>
        <authorList>
            <person name="Goeker M."/>
        </authorList>
    </citation>
    <scope>NUCLEOTIDE SEQUENCE [LARGE SCALE GENOMIC DNA]</scope>
    <source>
        <strain evidence="9 10">DSM 100451</strain>
    </source>
</reference>
<proteinExistence type="inferred from homology"/>
<dbReference type="PIRSF" id="PIRSF500217">
    <property type="entry name" value="AlgI"/>
    <property type="match status" value="1"/>
</dbReference>
<feature type="transmembrane region" description="Helical" evidence="8">
    <location>
        <begin position="77"/>
        <end position="99"/>
    </location>
</feature>
<dbReference type="GO" id="GO:0005886">
    <property type="term" value="C:plasma membrane"/>
    <property type="evidence" value="ECO:0007669"/>
    <property type="project" value="UniProtKB-SubCell"/>
</dbReference>
<keyword evidence="4 8" id="KW-0812">Transmembrane</keyword>
<dbReference type="PIRSF" id="PIRSF016636">
    <property type="entry name" value="AlgI_DltB"/>
    <property type="match status" value="1"/>
</dbReference>
<protein>
    <submittedName>
        <fullName evidence="9">D-alanyl-lipoteichoic acid acyltransferase DltB (MBOAT superfamily)</fullName>
    </submittedName>
</protein>
<evidence type="ECO:0000256" key="8">
    <source>
        <dbReference type="SAM" id="Phobius"/>
    </source>
</evidence>
<keyword evidence="7 9" id="KW-0012">Acyltransferase</keyword>
<dbReference type="PANTHER" id="PTHR13285:SF18">
    <property type="entry name" value="PROTEIN-CYSTEINE N-PALMITOYLTRANSFERASE RASP"/>
    <property type="match status" value="1"/>
</dbReference>